<organism evidence="2 3">
    <name type="scientific">Venturia inaequalis</name>
    <name type="common">Apple scab fungus</name>
    <dbReference type="NCBI Taxonomy" id="5025"/>
    <lineage>
        <taxon>Eukaryota</taxon>
        <taxon>Fungi</taxon>
        <taxon>Dikarya</taxon>
        <taxon>Ascomycota</taxon>
        <taxon>Pezizomycotina</taxon>
        <taxon>Dothideomycetes</taxon>
        <taxon>Pleosporomycetidae</taxon>
        <taxon>Venturiales</taxon>
        <taxon>Venturiaceae</taxon>
        <taxon>Venturia</taxon>
    </lineage>
</organism>
<protein>
    <submittedName>
        <fullName evidence="2">Uncharacterized protein</fullName>
    </submittedName>
</protein>
<accession>A0A8H3U5Y1</accession>
<gene>
    <name evidence="2" type="ORF">BLS_009095</name>
</gene>
<reference evidence="2 3" key="1">
    <citation type="submission" date="2019-11" db="EMBL/GenBank/DDBJ databases">
        <title>Venturia inaequalis Genome Resource.</title>
        <authorList>
            <person name="Lichtner F.J."/>
        </authorList>
    </citation>
    <scope>NUCLEOTIDE SEQUENCE [LARGE SCALE GENOMIC DNA]</scope>
    <source>
        <strain evidence="2">Bline_iso_100314</strain>
    </source>
</reference>
<dbReference type="Proteomes" id="UP000433883">
    <property type="component" value="Unassembled WGS sequence"/>
</dbReference>
<evidence type="ECO:0000313" key="2">
    <source>
        <dbReference type="EMBL" id="KAE9963645.1"/>
    </source>
</evidence>
<name>A0A8H3U5Y1_VENIN</name>
<evidence type="ECO:0000256" key="1">
    <source>
        <dbReference type="SAM" id="MobiDB-lite"/>
    </source>
</evidence>
<evidence type="ECO:0000313" key="3">
    <source>
        <dbReference type="Proteomes" id="UP000433883"/>
    </source>
</evidence>
<feature type="region of interest" description="Disordered" evidence="1">
    <location>
        <begin position="340"/>
        <end position="359"/>
    </location>
</feature>
<feature type="region of interest" description="Disordered" evidence="1">
    <location>
        <begin position="429"/>
        <end position="448"/>
    </location>
</feature>
<sequence>MRGRISNLNHVGRSLRLKIPNMLDGGAFTAINTTFKFVEFCYAIGDVPEESLVFIRLIQRVRDDLDECLRLLTLLAIRNHLECDPDQKRYISGTIQDTKSALSGIGKYVEGVRTEEERNGEISLRTRFEWILRHQCKLQSRQVGLDTCHKSLLQAMSRLILFMHTAAPTGGPAGLSSHKEAINDKGGLTNATRTDAKSMSHDELTDFLTTRNRRTRPVKVEPVLESTIDILAPGDIERPPPLPPKTLERPVILPLARASKKYTPNARVKDNQSYLHPNAAELGCDIARPSTAASNMTGSTYLDEPFTAPRLRSFSSSSTLASTLASTVFTISSDATWPEKDTSSFLSGPPTQFFAPERPRSSYGAYSMQHRASSSASGIEQFGMRPQFSAHTPVYHTHHTNFSVGSGISDMSLQSSTYSTLHENPSVVSGFSELPAQSPRQERSYSNLAPKSNRFYPWTNDPGANAPELVLQSQTKTPIYVAYSPAGPPSPLSMPDYSIPEVVPVEHESHFESLPQLTAHAPLYSRRSVGADLESALQSRLQLPSPPPQRILTPAQERREKTRARLNLIAGEW</sequence>
<comment type="caution">
    <text evidence="2">The sequence shown here is derived from an EMBL/GenBank/DDBJ whole genome shotgun (WGS) entry which is preliminary data.</text>
</comment>
<dbReference type="AlphaFoldDB" id="A0A8H3U5Y1"/>
<dbReference type="EMBL" id="WNWQ01000806">
    <property type="protein sequence ID" value="KAE9963645.1"/>
    <property type="molecule type" value="Genomic_DNA"/>
</dbReference>
<proteinExistence type="predicted"/>